<comment type="caution">
    <text evidence="2">The sequence shown here is derived from an EMBL/GenBank/DDBJ whole genome shotgun (WGS) entry which is preliminary data.</text>
</comment>
<dbReference type="Pfam" id="PF00098">
    <property type="entry name" value="zf-CCHC"/>
    <property type="match status" value="1"/>
</dbReference>
<dbReference type="InterPro" id="IPR052160">
    <property type="entry name" value="Gypsy_RT_Integrase-like"/>
</dbReference>
<proteinExistence type="predicted"/>
<protein>
    <submittedName>
        <fullName evidence="2">Reverse transcriptase domain-containing protein</fullName>
    </submittedName>
</protein>
<evidence type="ECO:0000313" key="2">
    <source>
        <dbReference type="EMBL" id="GEU74639.1"/>
    </source>
</evidence>
<dbReference type="AlphaFoldDB" id="A0A6L2MMS0"/>
<dbReference type="InterPro" id="IPR036875">
    <property type="entry name" value="Znf_CCHC_sf"/>
</dbReference>
<dbReference type="GO" id="GO:0008270">
    <property type="term" value="F:zinc ion binding"/>
    <property type="evidence" value="ECO:0007669"/>
    <property type="project" value="InterPro"/>
</dbReference>
<name>A0A6L2MMS0_TANCI</name>
<gene>
    <name evidence="2" type="ORF">Tci_046617</name>
</gene>
<accession>A0A6L2MMS0</accession>
<reference evidence="2" key="1">
    <citation type="journal article" date="2019" name="Sci. Rep.">
        <title>Draft genome of Tanacetum cinerariifolium, the natural source of mosquito coil.</title>
        <authorList>
            <person name="Yamashiro T."/>
            <person name="Shiraishi A."/>
            <person name="Satake H."/>
            <person name="Nakayama K."/>
        </authorList>
    </citation>
    <scope>NUCLEOTIDE SEQUENCE</scope>
</reference>
<dbReference type="SUPFAM" id="SSF57756">
    <property type="entry name" value="Retrovirus zinc finger-like domains"/>
    <property type="match status" value="1"/>
</dbReference>
<evidence type="ECO:0000259" key="1">
    <source>
        <dbReference type="SMART" id="SM00343"/>
    </source>
</evidence>
<dbReference type="GO" id="GO:0003964">
    <property type="term" value="F:RNA-directed DNA polymerase activity"/>
    <property type="evidence" value="ECO:0007669"/>
    <property type="project" value="UniProtKB-KW"/>
</dbReference>
<dbReference type="PANTHER" id="PTHR47266">
    <property type="entry name" value="ENDONUCLEASE-RELATED"/>
    <property type="match status" value="1"/>
</dbReference>
<keyword evidence="2" id="KW-0548">Nucleotidyltransferase</keyword>
<keyword evidence="2" id="KW-0695">RNA-directed DNA polymerase</keyword>
<dbReference type="EMBL" id="BKCJ010006923">
    <property type="protein sequence ID" value="GEU74639.1"/>
    <property type="molecule type" value="Genomic_DNA"/>
</dbReference>
<sequence>MIPEPGDANCEIIVTETFHLQTNDELSDKELKQIKVDDQAIQTILLGLLEDIYAAVDSCETAQEIWLRKEVDELKVERLAKTQDPLALMANSNNPYAFLVPHQDQSSLNQNYLQQPMTNPEDIIDPTTAMNMALALMAKAFKLNYSTPTNNNQRISSNPKNRQIAQPGNLAGYNDVIRNQIRNGNLVAARTEGNAAGQNRNQIRCYNCRGVDHYARNCTTNGVIGLRTFGENDLTFKVILAFQTAYKTPIGCTPYKLVYGKACHLPIELEYKAYWTLKHANFDLQTAGGHRKIQLNELNELRDQAYENSSIYKEKTKRLHDSKIKDRVFNIGDRVLLFNYRLNIFSGKLKTRSSGLFIISHVFSYGTVKLSQIDGPNFKVNGHKLKHYFGEDIPKTVVPDLQTFIRTNEFRDWVKLSDPKQALRGRHPMLILVLVMNKMCCCVKTCFSFSCVFCGFVCPGIPKI</sequence>
<dbReference type="SMART" id="SM00343">
    <property type="entry name" value="ZnF_C2HC"/>
    <property type="match status" value="1"/>
</dbReference>
<feature type="domain" description="CCHC-type" evidence="1">
    <location>
        <begin position="204"/>
        <end position="220"/>
    </location>
</feature>
<dbReference type="InterPro" id="IPR001878">
    <property type="entry name" value="Znf_CCHC"/>
</dbReference>
<organism evidence="2">
    <name type="scientific">Tanacetum cinerariifolium</name>
    <name type="common">Dalmatian daisy</name>
    <name type="synonym">Chrysanthemum cinerariifolium</name>
    <dbReference type="NCBI Taxonomy" id="118510"/>
    <lineage>
        <taxon>Eukaryota</taxon>
        <taxon>Viridiplantae</taxon>
        <taxon>Streptophyta</taxon>
        <taxon>Embryophyta</taxon>
        <taxon>Tracheophyta</taxon>
        <taxon>Spermatophyta</taxon>
        <taxon>Magnoliopsida</taxon>
        <taxon>eudicotyledons</taxon>
        <taxon>Gunneridae</taxon>
        <taxon>Pentapetalae</taxon>
        <taxon>asterids</taxon>
        <taxon>campanulids</taxon>
        <taxon>Asterales</taxon>
        <taxon>Asteraceae</taxon>
        <taxon>Asteroideae</taxon>
        <taxon>Anthemideae</taxon>
        <taxon>Anthemidinae</taxon>
        <taxon>Tanacetum</taxon>
    </lineage>
</organism>
<dbReference type="Gene3D" id="4.10.60.10">
    <property type="entry name" value="Zinc finger, CCHC-type"/>
    <property type="match status" value="1"/>
</dbReference>
<keyword evidence="2" id="KW-0808">Transferase</keyword>
<dbReference type="GO" id="GO:0003676">
    <property type="term" value="F:nucleic acid binding"/>
    <property type="evidence" value="ECO:0007669"/>
    <property type="project" value="InterPro"/>
</dbReference>